<evidence type="ECO:0000313" key="2">
    <source>
        <dbReference type="EMBL" id="CAE7726483.1"/>
    </source>
</evidence>
<dbReference type="AlphaFoldDB" id="A0A812XFW5"/>
<protein>
    <submittedName>
        <fullName evidence="2">Uncharacterized protein</fullName>
    </submittedName>
</protein>
<dbReference type="SUPFAM" id="SSF54928">
    <property type="entry name" value="RNA-binding domain, RBD"/>
    <property type="match status" value="1"/>
</dbReference>
<keyword evidence="3" id="KW-1185">Reference proteome</keyword>
<feature type="compositionally biased region" description="Polar residues" evidence="1">
    <location>
        <begin position="597"/>
        <end position="609"/>
    </location>
</feature>
<accession>A0A812XFW5</accession>
<dbReference type="EMBL" id="CAJNJA010036919">
    <property type="protein sequence ID" value="CAE7726483.1"/>
    <property type="molecule type" value="Genomic_DNA"/>
</dbReference>
<organism evidence="2 3">
    <name type="scientific">Symbiodinium necroappetens</name>
    <dbReference type="NCBI Taxonomy" id="1628268"/>
    <lineage>
        <taxon>Eukaryota</taxon>
        <taxon>Sar</taxon>
        <taxon>Alveolata</taxon>
        <taxon>Dinophyceae</taxon>
        <taxon>Suessiales</taxon>
        <taxon>Symbiodiniaceae</taxon>
        <taxon>Symbiodinium</taxon>
    </lineage>
</organism>
<dbReference type="Proteomes" id="UP000601435">
    <property type="component" value="Unassembled WGS sequence"/>
</dbReference>
<dbReference type="OrthoDB" id="436622at2759"/>
<dbReference type="InterPro" id="IPR035979">
    <property type="entry name" value="RBD_domain_sf"/>
</dbReference>
<name>A0A812XFW5_9DINO</name>
<dbReference type="GO" id="GO:0003676">
    <property type="term" value="F:nucleic acid binding"/>
    <property type="evidence" value="ECO:0007669"/>
    <property type="project" value="InterPro"/>
</dbReference>
<evidence type="ECO:0000256" key="1">
    <source>
        <dbReference type="SAM" id="MobiDB-lite"/>
    </source>
</evidence>
<proteinExistence type="predicted"/>
<evidence type="ECO:0000313" key="3">
    <source>
        <dbReference type="Proteomes" id="UP000601435"/>
    </source>
</evidence>
<reference evidence="2" key="1">
    <citation type="submission" date="2021-02" db="EMBL/GenBank/DDBJ databases">
        <authorList>
            <person name="Dougan E. K."/>
            <person name="Rhodes N."/>
            <person name="Thang M."/>
            <person name="Chan C."/>
        </authorList>
    </citation>
    <scope>NUCLEOTIDE SEQUENCE</scope>
</reference>
<comment type="caution">
    <text evidence="2">The sequence shown here is derived from an EMBL/GenBank/DDBJ whole genome shotgun (WGS) entry which is preliminary data.</text>
</comment>
<sequence>MYICWRQLSLHYSCQTLCVQVSREVYRRTGCGFATKTCKCVHLQDDSAKTAVWVTVALRELRHRNGFLVGRTQAPLRSKSLSLQSILFAGEVMKAPPMTAMRKKPRQYEMAWKTLPERRFVFDPKSFLPVPRGGWDMHDPSWPDIFPTGRRGLAPLPFEQQAAEESDRTGEDDCMTAARNVVNMACKPLQRRWFPEQFRTPQCPRWEMLFAEPCPSSCSRRFRSSPASQPRPKERQKCDAFQDVIVHLLHSGRAKVMEELYQVVCDFFASQGHQALSASLARQVREDQDLNRFRAKLRKILEKHLSPGTLSSVVDAHHLNVEEMQANLYDALSQDGDLEMDMGEHGGTSGYSDMLRMMSMQQQRPLQGTEERPLHERRVMDVQVSWTHLADKPAHMPNASKSILLSNLPLTATESDIRAALSTGCGEVQDLEMCDGMEDWMESIRRPDGGLASEAMTEDTATNVSKAASPYTLRYAIVQFHDPSAKRRATRKLPRLNGILLKEVLLLKKRTKWKDSVVARPAFPQDARWKRSLILRDLPRLQPSEVLGHVAAGLSANGKKCRLELLNCAAFAQTPSILQRFIVEGKDGTVTHEDGDSSASQMSELQNSSNPTWAGHGTALVLRFACFEEAYLARKHLKDLSMEGRAILCEFPPWRPVCTAVDSRGRGLDEPVLLDMPIPRASARYGPRRLNNDPVIRFGVVEEEFE</sequence>
<feature type="region of interest" description="Disordered" evidence="1">
    <location>
        <begin position="589"/>
        <end position="609"/>
    </location>
</feature>
<gene>
    <name evidence="2" type="ORF">SNEC2469_LOCUS20978</name>
</gene>